<protein>
    <submittedName>
        <fullName evidence="6">GlcNAc-PI de-N-acetylase</fullName>
    </submittedName>
</protein>
<dbReference type="GO" id="GO:0016052">
    <property type="term" value="P:carbohydrate catabolic process"/>
    <property type="evidence" value="ECO:0007669"/>
    <property type="project" value="InterPro"/>
</dbReference>
<feature type="domain" description="Alpha-galactosidase NEW3" evidence="5">
    <location>
        <begin position="360"/>
        <end position="425"/>
    </location>
</feature>
<dbReference type="InterPro" id="IPR024078">
    <property type="entry name" value="LmbE-like_dom_sf"/>
</dbReference>
<keyword evidence="3" id="KW-0732">Signal</keyword>
<feature type="compositionally biased region" description="Low complexity" evidence="2">
    <location>
        <begin position="49"/>
        <end position="62"/>
    </location>
</feature>
<dbReference type="RefSeq" id="WP_112260112.1">
    <property type="nucleotide sequence ID" value="NZ_QMIG01000033.1"/>
</dbReference>
<dbReference type="InterPro" id="IPR010502">
    <property type="entry name" value="Carb-bd_dom_fam9"/>
</dbReference>
<feature type="chain" id="PRO_5016417068" evidence="3">
    <location>
        <begin position="27"/>
        <end position="937"/>
    </location>
</feature>
<evidence type="ECO:0000256" key="3">
    <source>
        <dbReference type="SAM" id="SignalP"/>
    </source>
</evidence>
<gene>
    <name evidence="6" type="ORF">DPM12_19895</name>
</gene>
<organism evidence="6 7">
    <name type="scientific">Phytoactinopolyspora halophila</name>
    <dbReference type="NCBI Taxonomy" id="1981511"/>
    <lineage>
        <taxon>Bacteria</taxon>
        <taxon>Bacillati</taxon>
        <taxon>Actinomycetota</taxon>
        <taxon>Actinomycetes</taxon>
        <taxon>Jiangellales</taxon>
        <taxon>Jiangellaceae</taxon>
        <taxon>Phytoactinopolyspora</taxon>
    </lineage>
</organism>
<proteinExistence type="predicted"/>
<comment type="caution">
    <text evidence="6">The sequence shown here is derived from an EMBL/GenBank/DDBJ whole genome shotgun (WGS) entry which is preliminary data.</text>
</comment>
<reference evidence="6 7" key="1">
    <citation type="submission" date="2018-06" db="EMBL/GenBank/DDBJ databases">
        <title>Phytoactinopolyspora halophila sp. nov., a novel halophilic actinomycete isolated from a saline soil in China.</title>
        <authorList>
            <person name="Tang S.-K."/>
        </authorList>
    </citation>
    <scope>NUCLEOTIDE SEQUENCE [LARGE SCALE GENOMIC DNA]</scope>
    <source>
        <strain evidence="6 7">YIM 96934</strain>
    </source>
</reference>
<evidence type="ECO:0000256" key="2">
    <source>
        <dbReference type="SAM" id="MobiDB-lite"/>
    </source>
</evidence>
<dbReference type="EMBL" id="QMIG01000033">
    <property type="protein sequence ID" value="RAW09948.1"/>
    <property type="molecule type" value="Genomic_DNA"/>
</dbReference>
<feature type="domain" description="Carbohydrate-binding" evidence="4">
    <location>
        <begin position="598"/>
        <end position="797"/>
    </location>
</feature>
<evidence type="ECO:0000256" key="1">
    <source>
        <dbReference type="ARBA" id="ARBA00022833"/>
    </source>
</evidence>
<dbReference type="OrthoDB" id="3913894at2"/>
<dbReference type="SUPFAM" id="SSF102588">
    <property type="entry name" value="LmbE-like"/>
    <property type="match status" value="1"/>
</dbReference>
<dbReference type="SUPFAM" id="SSF49344">
    <property type="entry name" value="CBD9-like"/>
    <property type="match status" value="1"/>
</dbReference>
<dbReference type="PANTHER" id="PTHR12993:SF11">
    <property type="entry name" value="N-ACETYLGLUCOSAMINYL-PHOSPHATIDYLINOSITOL DE-N-ACETYLASE"/>
    <property type="match status" value="1"/>
</dbReference>
<dbReference type="Gene3D" id="2.60.40.10">
    <property type="entry name" value="Immunoglobulins"/>
    <property type="match status" value="2"/>
</dbReference>
<evidence type="ECO:0000313" key="7">
    <source>
        <dbReference type="Proteomes" id="UP000250462"/>
    </source>
</evidence>
<sequence length="937" mass="98166">MRLRTRVTAVVTAPFLIASLAASASADGTGAHDATRGDAAASTPGGTYGNAPEDAPGNAPGDAADLDVLFVGAHPDDEAGALAAFGQWNEFDDVRAGVITVTRGEGGGNAVGLEEGPELGLIREAEERRAVGYAGIERIYNLDKIDFFYTLSAPLTREAWDGDGGDTLERVVRVVRATRPEVIVTMDPSPGNHGNHQEAARLAVEAYEAAADPDAYPEQVESEGLEPWTAARILQHRASGSAEPGPACETTPFDADDPTDRVFGVWAGRMSEAAGERWAMLERRAQWEYVTQGWHTFPPPPEDPDEIACDWFTLIGSRTPYPEPTSGPTAAIEGAVLPADDGLPLGTGLTVDTETFTVLPGTSFTATVQVTAARKPLVRPELDLRVPDGWTVEETGDTPRVVRPGQESSVDVVVTPPDDAPVGERHSLAASITTRDGASGTNETVVETVHQIQGRLAARPEIADFQEWTHERGLPKLETLITPTASVGSGRSEEVAVEVTNDSDAPASGSVTLDLADGFEASPAEQAFDDLAPGATTSVTFEVTNVDTSLPTSSNAPGGGYPFDVVTTVDSTTDVQEAVLELVPTTEVPQVDEAPVLDGVAGEGEYPADELDASTHWEGEEVAAADASASAKVSFTDEALYVFVDVTDDELGNVLPPEDCKRHWRTDSVEITVDPRGTSQHSATTFKTGIFPVTDDPDNGNPPCFQRDADNNQGPGAETAPGIEVASVVRDPYDGYTIEAKIPFDVLPDTVDPERMGFNVLLYDSDTQDNTGQTRIGWSTFGGVQANPFGWGLATLPGLEESAPDPVEPTLPSEAARSVDSPQSIEQAAIDGVPLGGGPGLEPGTLRIASARMSDDGATVRLRTSTAGQANVFVWDGEAVVGSVSTELAGGSTTVEVPLDSAARSGEDTGYDSGAELTALVAFITDGGTAAGAEPVR</sequence>
<dbReference type="Proteomes" id="UP000250462">
    <property type="component" value="Unassembled WGS sequence"/>
</dbReference>
<dbReference type="InterPro" id="IPR013783">
    <property type="entry name" value="Ig-like_fold"/>
</dbReference>
<evidence type="ECO:0000313" key="6">
    <source>
        <dbReference type="EMBL" id="RAW09948.1"/>
    </source>
</evidence>
<dbReference type="Pfam" id="PF10633">
    <property type="entry name" value="NPCBM_assoc"/>
    <property type="match status" value="1"/>
</dbReference>
<dbReference type="PANTHER" id="PTHR12993">
    <property type="entry name" value="N-ACETYLGLUCOSAMINYL-PHOSPHATIDYLINOSITOL DE-N-ACETYLASE-RELATED"/>
    <property type="match status" value="1"/>
</dbReference>
<dbReference type="Gene3D" id="2.60.40.1190">
    <property type="match status" value="1"/>
</dbReference>
<dbReference type="InterPro" id="IPR018905">
    <property type="entry name" value="A-galactase_NEW3"/>
</dbReference>
<keyword evidence="7" id="KW-1185">Reference proteome</keyword>
<dbReference type="AlphaFoldDB" id="A0A329QHU0"/>
<dbReference type="Pfam" id="PF06452">
    <property type="entry name" value="CBM9_1"/>
    <property type="match status" value="1"/>
</dbReference>
<keyword evidence="1" id="KW-0862">Zinc</keyword>
<dbReference type="GO" id="GO:0016137">
    <property type="term" value="P:glycoside metabolic process"/>
    <property type="evidence" value="ECO:0007669"/>
    <property type="project" value="UniProtKB-ARBA"/>
</dbReference>
<dbReference type="InterPro" id="IPR003737">
    <property type="entry name" value="GlcNAc_PI_deacetylase-related"/>
</dbReference>
<name>A0A329QHU0_9ACTN</name>
<accession>A0A329QHU0</accession>
<dbReference type="GO" id="GO:0004553">
    <property type="term" value="F:hydrolase activity, hydrolyzing O-glycosyl compounds"/>
    <property type="evidence" value="ECO:0007669"/>
    <property type="project" value="InterPro"/>
</dbReference>
<evidence type="ECO:0000259" key="4">
    <source>
        <dbReference type="Pfam" id="PF06452"/>
    </source>
</evidence>
<evidence type="ECO:0000259" key="5">
    <source>
        <dbReference type="Pfam" id="PF10633"/>
    </source>
</evidence>
<dbReference type="GO" id="GO:0016811">
    <property type="term" value="F:hydrolase activity, acting on carbon-nitrogen (but not peptide) bonds, in linear amides"/>
    <property type="evidence" value="ECO:0007669"/>
    <property type="project" value="TreeGrafter"/>
</dbReference>
<dbReference type="Pfam" id="PF02585">
    <property type="entry name" value="PIG-L"/>
    <property type="match status" value="1"/>
</dbReference>
<dbReference type="GO" id="GO:0030246">
    <property type="term" value="F:carbohydrate binding"/>
    <property type="evidence" value="ECO:0007669"/>
    <property type="project" value="InterPro"/>
</dbReference>
<feature type="region of interest" description="Disordered" evidence="2">
    <location>
        <begin position="27"/>
        <end position="62"/>
    </location>
</feature>
<dbReference type="Gene3D" id="3.40.50.10320">
    <property type="entry name" value="LmbE-like"/>
    <property type="match status" value="1"/>
</dbReference>
<feature type="signal peptide" evidence="3">
    <location>
        <begin position="1"/>
        <end position="26"/>
    </location>
</feature>